<dbReference type="EMBL" id="CATOUU010001049">
    <property type="protein sequence ID" value="CAI9968824.1"/>
    <property type="molecule type" value="Genomic_DNA"/>
</dbReference>
<keyword evidence="3" id="KW-1185">Reference proteome</keyword>
<gene>
    <name evidence="1" type="ORF">HINF_LOCUS56469</name>
    <name evidence="2" type="ORF">HINF_LOCUS71878</name>
</gene>
<evidence type="ECO:0000313" key="2">
    <source>
        <dbReference type="EMBL" id="CAL6102884.1"/>
    </source>
</evidence>
<proteinExistence type="predicted"/>
<protein>
    <submittedName>
        <fullName evidence="2">Hypothetical_protein</fullName>
    </submittedName>
</protein>
<dbReference type="Proteomes" id="UP001642409">
    <property type="component" value="Unassembled WGS sequence"/>
</dbReference>
<sequence>MNANFNTEVVVTTQLRSTPYCIEQHAHFIQLVHQDDGALVLPGHQAAHQLLRLARSTWTADVEEAEMMKKVHLHSDASALARKYFPLPGAEKNKHSFHTLQIPLQNLFWFLEPDFFK</sequence>
<reference evidence="2 3" key="2">
    <citation type="submission" date="2024-07" db="EMBL/GenBank/DDBJ databases">
        <authorList>
            <person name="Akdeniz Z."/>
        </authorList>
    </citation>
    <scope>NUCLEOTIDE SEQUENCE [LARGE SCALE GENOMIC DNA]</scope>
</reference>
<evidence type="ECO:0000313" key="1">
    <source>
        <dbReference type="EMBL" id="CAI9968824.1"/>
    </source>
</evidence>
<comment type="caution">
    <text evidence="1">The sequence shown here is derived from an EMBL/GenBank/DDBJ whole genome shotgun (WGS) entry which is preliminary data.</text>
</comment>
<dbReference type="AlphaFoldDB" id="A0AA86RA42"/>
<organism evidence="1">
    <name type="scientific">Hexamita inflata</name>
    <dbReference type="NCBI Taxonomy" id="28002"/>
    <lineage>
        <taxon>Eukaryota</taxon>
        <taxon>Metamonada</taxon>
        <taxon>Diplomonadida</taxon>
        <taxon>Hexamitidae</taxon>
        <taxon>Hexamitinae</taxon>
        <taxon>Hexamita</taxon>
    </lineage>
</organism>
<dbReference type="EMBL" id="CAXDID020000560">
    <property type="protein sequence ID" value="CAL6102884.1"/>
    <property type="molecule type" value="Genomic_DNA"/>
</dbReference>
<evidence type="ECO:0000313" key="3">
    <source>
        <dbReference type="Proteomes" id="UP001642409"/>
    </source>
</evidence>
<reference evidence="1" key="1">
    <citation type="submission" date="2023-06" db="EMBL/GenBank/DDBJ databases">
        <authorList>
            <person name="Kurt Z."/>
        </authorList>
    </citation>
    <scope>NUCLEOTIDE SEQUENCE</scope>
</reference>
<accession>A0AA86RA42</accession>
<name>A0AA86RA42_9EUKA</name>